<proteinExistence type="predicted"/>
<comment type="caution">
    <text evidence="2">The sequence shown here is derived from an EMBL/GenBank/DDBJ whole genome shotgun (WGS) entry which is preliminary data.</text>
</comment>
<feature type="region of interest" description="Disordered" evidence="1">
    <location>
        <begin position="77"/>
        <end position="107"/>
    </location>
</feature>
<dbReference type="AlphaFoldDB" id="A0A267FWD9"/>
<sequence length="155" mass="16975">MSVRKVLPQLEIFGTCTATASNNVIQAAAPPTKVSTMAQPNTVPQQGLFPNLDVFKNCQLQSQDKLQHVQPSQQFVQPNLWLDQSPPQQQGPPQCAQNDQQPSGPVEPAFVFGENIPLFSSDFFLIEAVPFEQELSTILQMSPAVPTLPVFTDEG</sequence>
<dbReference type="Proteomes" id="UP000215902">
    <property type="component" value="Unassembled WGS sequence"/>
</dbReference>
<evidence type="ECO:0000313" key="2">
    <source>
        <dbReference type="EMBL" id="PAA78140.1"/>
    </source>
</evidence>
<evidence type="ECO:0000256" key="1">
    <source>
        <dbReference type="SAM" id="MobiDB-lite"/>
    </source>
</evidence>
<organism evidence="2 3">
    <name type="scientific">Macrostomum lignano</name>
    <dbReference type="NCBI Taxonomy" id="282301"/>
    <lineage>
        <taxon>Eukaryota</taxon>
        <taxon>Metazoa</taxon>
        <taxon>Spiralia</taxon>
        <taxon>Lophotrochozoa</taxon>
        <taxon>Platyhelminthes</taxon>
        <taxon>Rhabditophora</taxon>
        <taxon>Macrostomorpha</taxon>
        <taxon>Macrostomida</taxon>
        <taxon>Macrostomidae</taxon>
        <taxon>Macrostomum</taxon>
    </lineage>
</organism>
<gene>
    <name evidence="2" type="ORF">BOX15_Mlig016175g1</name>
</gene>
<keyword evidence="3" id="KW-1185">Reference proteome</keyword>
<accession>A0A267FWD9</accession>
<evidence type="ECO:0000313" key="3">
    <source>
        <dbReference type="Proteomes" id="UP000215902"/>
    </source>
</evidence>
<reference evidence="2 3" key="1">
    <citation type="submission" date="2017-06" db="EMBL/GenBank/DDBJ databases">
        <title>A platform for efficient transgenesis in Macrostomum lignano, a flatworm model organism for stem cell research.</title>
        <authorList>
            <person name="Berezikov E."/>
        </authorList>
    </citation>
    <scope>NUCLEOTIDE SEQUENCE [LARGE SCALE GENOMIC DNA]</scope>
    <source>
        <strain evidence="2">DV1</strain>
        <tissue evidence="2">Whole organism</tissue>
    </source>
</reference>
<name>A0A267FWD9_9PLAT</name>
<feature type="compositionally biased region" description="Low complexity" evidence="1">
    <location>
        <begin position="84"/>
        <end position="101"/>
    </location>
</feature>
<dbReference type="EMBL" id="NIVC01000704">
    <property type="protein sequence ID" value="PAA78140.1"/>
    <property type="molecule type" value="Genomic_DNA"/>
</dbReference>
<protein>
    <submittedName>
        <fullName evidence="2">Uncharacterized protein</fullName>
    </submittedName>
</protein>